<evidence type="ECO:0000259" key="2">
    <source>
        <dbReference type="Pfam" id="PF24764"/>
    </source>
</evidence>
<dbReference type="InterPro" id="IPR058913">
    <property type="entry name" value="Integrase_dom_put"/>
</dbReference>
<evidence type="ECO:0000313" key="4">
    <source>
        <dbReference type="Proteomes" id="UP000325313"/>
    </source>
</evidence>
<dbReference type="PANTHER" id="PTHR46177:SF1">
    <property type="entry name" value="INTEGRASE CATALYTIC DOMAIN-CONTAINING PROTEIN"/>
    <property type="match status" value="1"/>
</dbReference>
<proteinExistence type="predicted"/>
<dbReference type="Pfam" id="PF24764">
    <property type="entry name" value="rva_4"/>
    <property type="match status" value="1"/>
</dbReference>
<feature type="domain" description="Integrase core" evidence="2">
    <location>
        <begin position="223"/>
        <end position="414"/>
    </location>
</feature>
<dbReference type="AlphaFoldDB" id="A0A5B0R582"/>
<dbReference type="SUPFAM" id="SSF53098">
    <property type="entry name" value="Ribonuclease H-like"/>
    <property type="match status" value="1"/>
</dbReference>
<evidence type="ECO:0000313" key="3">
    <source>
        <dbReference type="EMBL" id="KAA1120539.1"/>
    </source>
</evidence>
<protein>
    <recommendedName>
        <fullName evidence="2">Integrase core domain-containing protein</fullName>
    </recommendedName>
</protein>
<evidence type="ECO:0000256" key="1">
    <source>
        <dbReference type="SAM" id="MobiDB-lite"/>
    </source>
</evidence>
<dbReference type="InterPro" id="IPR012337">
    <property type="entry name" value="RNaseH-like_sf"/>
</dbReference>
<organism evidence="3 4">
    <name type="scientific">Puccinia graminis f. sp. tritici</name>
    <dbReference type="NCBI Taxonomy" id="56615"/>
    <lineage>
        <taxon>Eukaryota</taxon>
        <taxon>Fungi</taxon>
        <taxon>Dikarya</taxon>
        <taxon>Basidiomycota</taxon>
        <taxon>Pucciniomycotina</taxon>
        <taxon>Pucciniomycetes</taxon>
        <taxon>Pucciniales</taxon>
        <taxon>Pucciniaceae</taxon>
        <taxon>Puccinia</taxon>
    </lineage>
</organism>
<feature type="compositionally biased region" description="Acidic residues" evidence="1">
    <location>
        <begin position="13"/>
        <end position="23"/>
    </location>
</feature>
<sequence>MEDITTSDVTETSGDDDTLDPDSDLEKNSIPSTPPSEDDLKALLETLFLEGFKGPKVLEILEIQHGIKWSTRTLTRHREKWGLRQCDLPQLITPLNIDPAVRASIISSHSKGLNTREIQARLAKETDVHVEIRTVKRYLQKLNLKLLVNDVESGKVSLDQVYEAVDHAQRFLLHNNAGYRRMRTILARQYSINIPRQLVYDVLRDVDPEGMAARLRQTCKRRVFRTYGPNHIWSCDGHDKLKRFGITVYGFIDAWSRKVLGMFVHVTNNDPRHIGVYFLHLASRLGGIPLKVTTDFGSETVEMATWQMYLSYHHGIKDGRQLTVEEASNRMHFTKSTRNQRIESLWSQMMKQHNRSIIDNILTQIENGLYDPDDQVQLLLFRFLWIPVFQSSVNIWVDLQNHSRKRRDHSISTPTACTPDFSYSTPEAFGSTDQLVPIPSEHIQSLLHHEYPNIDRMFTHTPGWFHEVATGIMAAFQINFEDITIGNVWFVFSRMLPSIQHHFSQHGLPNFSLETFEEDQDTPDSSEQEEDTATA</sequence>
<name>A0A5B0R582_PUCGR</name>
<dbReference type="PANTHER" id="PTHR46177">
    <property type="entry name" value="INTEGRASE CATALYTIC DOMAIN-CONTAINING PROTEIN"/>
    <property type="match status" value="1"/>
</dbReference>
<dbReference type="Gene3D" id="3.30.420.10">
    <property type="entry name" value="Ribonuclease H-like superfamily/Ribonuclease H"/>
    <property type="match status" value="1"/>
</dbReference>
<feature type="compositionally biased region" description="Polar residues" evidence="1">
    <location>
        <begin position="1"/>
        <end position="11"/>
    </location>
</feature>
<accession>A0A5B0R582</accession>
<comment type="caution">
    <text evidence="3">The sequence shown here is derived from an EMBL/GenBank/DDBJ whole genome shotgun (WGS) entry which is preliminary data.</text>
</comment>
<dbReference type="Proteomes" id="UP000325313">
    <property type="component" value="Unassembled WGS sequence"/>
</dbReference>
<dbReference type="EMBL" id="VDEP01000243">
    <property type="protein sequence ID" value="KAA1120539.1"/>
    <property type="molecule type" value="Genomic_DNA"/>
</dbReference>
<dbReference type="InterPro" id="IPR036397">
    <property type="entry name" value="RNaseH_sf"/>
</dbReference>
<dbReference type="GO" id="GO:0003676">
    <property type="term" value="F:nucleic acid binding"/>
    <property type="evidence" value="ECO:0007669"/>
    <property type="project" value="InterPro"/>
</dbReference>
<feature type="region of interest" description="Disordered" evidence="1">
    <location>
        <begin position="1"/>
        <end position="37"/>
    </location>
</feature>
<reference evidence="3 4" key="1">
    <citation type="submission" date="2019-05" db="EMBL/GenBank/DDBJ databases">
        <title>Emergence of the Ug99 lineage of the wheat stem rust pathogen through somatic hybridization.</title>
        <authorList>
            <person name="Li F."/>
            <person name="Upadhyaya N.M."/>
            <person name="Sperschneider J."/>
            <person name="Matny O."/>
            <person name="Nguyen-Phuc H."/>
            <person name="Mago R."/>
            <person name="Raley C."/>
            <person name="Miller M.E."/>
            <person name="Silverstein K.A.T."/>
            <person name="Henningsen E."/>
            <person name="Hirsch C.D."/>
            <person name="Visser B."/>
            <person name="Pretorius Z.A."/>
            <person name="Steffenson B.J."/>
            <person name="Schwessinger B."/>
            <person name="Dodds P.N."/>
            <person name="Figueroa M."/>
        </authorList>
    </citation>
    <scope>NUCLEOTIDE SEQUENCE [LARGE SCALE GENOMIC DNA]</scope>
    <source>
        <strain evidence="3 4">Ug99</strain>
    </source>
</reference>
<gene>
    <name evidence="3" type="ORF">PGTUg99_013543</name>
</gene>